<feature type="domain" description="Luciferase-like" evidence="7">
    <location>
        <begin position="27"/>
        <end position="392"/>
    </location>
</feature>
<dbReference type="PANTHER" id="PTHR30011:SF16">
    <property type="entry name" value="C2H2 FINGER DOMAIN TRANSCRIPTION FACTOR (EUROFUNG)-RELATED"/>
    <property type="match status" value="1"/>
</dbReference>
<comment type="similarity">
    <text evidence="5">Belongs to the NtaA/SnaA/DszA monooxygenase family.</text>
</comment>
<feature type="binding site" evidence="6">
    <location>
        <position position="158"/>
    </location>
    <ligand>
        <name>FMN</name>
        <dbReference type="ChEBI" id="CHEBI:58210"/>
    </ligand>
</feature>
<keyword evidence="4" id="KW-0503">Monooxygenase</keyword>
<dbReference type="InterPro" id="IPR051260">
    <property type="entry name" value="Diverse_substr_monoxygenases"/>
</dbReference>
<evidence type="ECO:0000313" key="8">
    <source>
        <dbReference type="EMBL" id="KWF30885.1"/>
    </source>
</evidence>
<feature type="binding site" evidence="6">
    <location>
        <position position="104"/>
    </location>
    <ligand>
        <name>FMN</name>
        <dbReference type="ChEBI" id="CHEBI:58210"/>
    </ligand>
</feature>
<reference evidence="8 9" key="1">
    <citation type="submission" date="2015-11" db="EMBL/GenBank/DDBJ databases">
        <title>Expanding the genomic diversity of Burkholderia species for the development of highly accurate diagnostics.</title>
        <authorList>
            <person name="Sahl J."/>
            <person name="Keim P."/>
            <person name="Wagner D."/>
        </authorList>
    </citation>
    <scope>NUCLEOTIDE SEQUENCE [LARGE SCALE GENOMIC DNA]</scope>
    <source>
        <strain evidence="8 9">MSMB368WGS</strain>
    </source>
</reference>
<comment type="caution">
    <text evidence="8">The sequence shown here is derived from an EMBL/GenBank/DDBJ whole genome shotgun (WGS) entry which is preliminary data.</text>
</comment>
<dbReference type="InterPro" id="IPR011251">
    <property type="entry name" value="Luciferase-like_dom"/>
</dbReference>
<keyword evidence="1 6" id="KW-0285">Flavoprotein</keyword>
<dbReference type="InterPro" id="IPR016215">
    <property type="entry name" value="NTA_MOA"/>
</dbReference>
<dbReference type="Proteomes" id="UP000062912">
    <property type="component" value="Unassembled WGS sequence"/>
</dbReference>
<gene>
    <name evidence="8" type="ORF">WT56_12825</name>
</gene>
<evidence type="ECO:0000259" key="7">
    <source>
        <dbReference type="Pfam" id="PF00296"/>
    </source>
</evidence>
<dbReference type="EMBL" id="LPJR01000025">
    <property type="protein sequence ID" value="KWF30885.1"/>
    <property type="molecule type" value="Genomic_DNA"/>
</dbReference>
<dbReference type="Gene3D" id="3.20.20.30">
    <property type="entry name" value="Luciferase-like domain"/>
    <property type="match status" value="1"/>
</dbReference>
<protein>
    <submittedName>
        <fullName evidence="8">5,10-methylene tetrahydromethanopterin reductase</fullName>
    </submittedName>
</protein>
<evidence type="ECO:0000256" key="1">
    <source>
        <dbReference type="ARBA" id="ARBA00022630"/>
    </source>
</evidence>
<evidence type="ECO:0000256" key="2">
    <source>
        <dbReference type="ARBA" id="ARBA00022643"/>
    </source>
</evidence>
<evidence type="ECO:0000256" key="3">
    <source>
        <dbReference type="ARBA" id="ARBA00023002"/>
    </source>
</evidence>
<name>A0A132EIV5_9BURK</name>
<accession>A0A132EIV5</accession>
<evidence type="ECO:0000256" key="5">
    <source>
        <dbReference type="ARBA" id="ARBA00033748"/>
    </source>
</evidence>
<feature type="binding site" evidence="6">
    <location>
        <position position="230"/>
    </location>
    <ligand>
        <name>FMN</name>
        <dbReference type="ChEBI" id="CHEBI:58210"/>
    </ligand>
</feature>
<proteinExistence type="inferred from homology"/>
<evidence type="ECO:0000313" key="9">
    <source>
        <dbReference type="Proteomes" id="UP000062912"/>
    </source>
</evidence>
<sequence length="471" mass="51344">MGKEIRLNAFTINSPGHLSAGLWRHPDDQSHRYTDLRYWTGLATTLERGLFDGLFIADVLGVYDVYGQSADTALRNAAQVPINDPLQLVSAMAAATRHLGFGVTASVSFEHPYPFARRMSTADHLSGGRIGWNIVTSYLESGARNLGQAAQLTHDNRYDLADEYLEVCYKLWEHSWAPDAAVRDKARGVYAEPDRVRGIGHRGRFFTVPGFHLSEPSPQRTPVLYQAGASSRGRQFAARHGECVFVAAPTRAILRAQVDALRAEAVRQGRAARDLLIFNQITVIVAPTDAQARAKFDDYRRYISRPGSLALMSGWTGLDLSRFAPDQTLEHVDSNAIQSAVDAFTSADPTRRWSVDEIADYCGIGGDGPVLVGSPGTVADALQGWLDDTGADGFNVAAVVNPGSFADIVEWLVPELQRRGVYKRAYRDGTLREKLFGRGAALHDTHYGARFRAEAAVPDAAAPGAAAPLHS</sequence>
<feature type="binding site" evidence="6">
    <location>
        <position position="154"/>
    </location>
    <ligand>
        <name>FMN</name>
        <dbReference type="ChEBI" id="CHEBI:58210"/>
    </ligand>
</feature>
<dbReference type="InterPro" id="IPR036661">
    <property type="entry name" value="Luciferase-like_sf"/>
</dbReference>
<keyword evidence="2 6" id="KW-0288">FMN</keyword>
<dbReference type="Pfam" id="PF00296">
    <property type="entry name" value="Bac_luciferase"/>
    <property type="match status" value="1"/>
</dbReference>
<dbReference type="PIRSF" id="PIRSF000337">
    <property type="entry name" value="NTA_MOA"/>
    <property type="match status" value="1"/>
</dbReference>
<dbReference type="PANTHER" id="PTHR30011">
    <property type="entry name" value="ALKANESULFONATE MONOOXYGENASE-RELATED"/>
    <property type="match status" value="1"/>
</dbReference>
<dbReference type="FunFam" id="3.20.20.30:FF:000008">
    <property type="entry name" value="Xenobiotic compound monooxygenase A subunit"/>
    <property type="match status" value="1"/>
</dbReference>
<dbReference type="AlphaFoldDB" id="A0A132EIV5"/>
<feature type="binding site" evidence="6">
    <location>
        <position position="58"/>
    </location>
    <ligand>
        <name>FMN</name>
        <dbReference type="ChEBI" id="CHEBI:58210"/>
    </ligand>
</feature>
<evidence type="ECO:0000256" key="4">
    <source>
        <dbReference type="ARBA" id="ARBA00023033"/>
    </source>
</evidence>
<dbReference type="GO" id="GO:0016705">
    <property type="term" value="F:oxidoreductase activity, acting on paired donors, with incorporation or reduction of molecular oxygen"/>
    <property type="evidence" value="ECO:0007669"/>
    <property type="project" value="InterPro"/>
</dbReference>
<organism evidence="8 9">
    <name type="scientific">Burkholderia pseudomultivorans</name>
    <dbReference type="NCBI Taxonomy" id="1207504"/>
    <lineage>
        <taxon>Bacteria</taxon>
        <taxon>Pseudomonadati</taxon>
        <taxon>Pseudomonadota</taxon>
        <taxon>Betaproteobacteria</taxon>
        <taxon>Burkholderiales</taxon>
        <taxon>Burkholderiaceae</taxon>
        <taxon>Burkholderia</taxon>
        <taxon>Burkholderia cepacia complex</taxon>
    </lineage>
</organism>
<keyword evidence="3" id="KW-0560">Oxidoreductase</keyword>
<dbReference type="NCBIfam" id="TIGR03860">
    <property type="entry name" value="FMN_nitrolo"/>
    <property type="match status" value="1"/>
</dbReference>
<dbReference type="OrthoDB" id="4505903at2"/>
<dbReference type="RefSeq" id="WP_060241073.1">
    <property type="nucleotide sequence ID" value="NZ_LPJR01000025.1"/>
</dbReference>
<evidence type="ECO:0000256" key="6">
    <source>
        <dbReference type="PIRSR" id="PIRSR000337-1"/>
    </source>
</evidence>
<dbReference type="GO" id="GO:0004497">
    <property type="term" value="F:monooxygenase activity"/>
    <property type="evidence" value="ECO:0007669"/>
    <property type="project" value="UniProtKB-KW"/>
</dbReference>
<dbReference type="SUPFAM" id="SSF51679">
    <property type="entry name" value="Bacterial luciferase-like"/>
    <property type="match status" value="1"/>
</dbReference>